<dbReference type="AlphaFoldDB" id="A0A8S3Q536"/>
<dbReference type="Proteomes" id="UP000683360">
    <property type="component" value="Unassembled WGS sequence"/>
</dbReference>
<dbReference type="EMBL" id="CAJPWZ010000365">
    <property type="protein sequence ID" value="CAG2191538.1"/>
    <property type="molecule type" value="Genomic_DNA"/>
</dbReference>
<evidence type="ECO:0000313" key="2">
    <source>
        <dbReference type="Proteomes" id="UP000683360"/>
    </source>
</evidence>
<evidence type="ECO:0000313" key="1">
    <source>
        <dbReference type="EMBL" id="CAG2191538.1"/>
    </source>
</evidence>
<comment type="caution">
    <text evidence="1">The sequence shown here is derived from an EMBL/GenBank/DDBJ whole genome shotgun (WGS) entry which is preliminary data.</text>
</comment>
<organism evidence="1 2">
    <name type="scientific">Mytilus edulis</name>
    <name type="common">Blue mussel</name>
    <dbReference type="NCBI Taxonomy" id="6550"/>
    <lineage>
        <taxon>Eukaryota</taxon>
        <taxon>Metazoa</taxon>
        <taxon>Spiralia</taxon>
        <taxon>Lophotrochozoa</taxon>
        <taxon>Mollusca</taxon>
        <taxon>Bivalvia</taxon>
        <taxon>Autobranchia</taxon>
        <taxon>Pteriomorphia</taxon>
        <taxon>Mytilida</taxon>
        <taxon>Mytiloidea</taxon>
        <taxon>Mytilidae</taxon>
        <taxon>Mytilinae</taxon>
        <taxon>Mytilus</taxon>
    </lineage>
</organism>
<dbReference type="OrthoDB" id="6134571at2759"/>
<keyword evidence="2" id="KW-1185">Reference proteome</keyword>
<sequence>MRVHASRHCCPYKLLSRDKCRARKRVRKTKDSDAHTIEEHEHNGIDSDAHTIEEHEHIVIYATSTDTRFWPVPELIELGDISNVQSPAYRNENDETNENIEHYVVLDKVYQYDPNNSLDEFVTTKREEHYSTLKSSCQKLVEDPLYAPIEFMRSAKIIRFVSVYDSDNPGVKLICTIKKNYSVEVFVHGKRLSDQHDLWRTVPGKFMTIQQVERLLKVLLHYDVCIGNPDEGLQKLCSGKMGYVETGYGAYRGDCVYQSTIRTISCMLLTDRWKPRCKNCIIYRKTIKKQESREKHKSPASSKNWLTSRKGNSRLTDCEKFEKIKQLKNYSSDLESQVAALKKKVKKSIRTDGILISENNSTKDMVNLMTSCENIVDNNLHIKNC</sequence>
<name>A0A8S3Q536_MYTED</name>
<gene>
    <name evidence="1" type="ORF">MEDL_6771</name>
</gene>
<reference evidence="1" key="1">
    <citation type="submission" date="2021-03" db="EMBL/GenBank/DDBJ databases">
        <authorList>
            <person name="Bekaert M."/>
        </authorList>
    </citation>
    <scope>NUCLEOTIDE SEQUENCE</scope>
</reference>
<protein>
    <submittedName>
        <fullName evidence="1">Uncharacterized protein</fullName>
    </submittedName>
</protein>
<proteinExistence type="predicted"/>
<accession>A0A8S3Q536</accession>